<gene>
    <name evidence="1" type="ORF">G2W53_018281</name>
</gene>
<dbReference type="EMBL" id="JAAIUW010000006">
    <property type="protein sequence ID" value="KAF7827117.1"/>
    <property type="molecule type" value="Genomic_DNA"/>
</dbReference>
<evidence type="ECO:0000313" key="1">
    <source>
        <dbReference type="EMBL" id="KAF7827117.1"/>
    </source>
</evidence>
<reference evidence="1" key="1">
    <citation type="submission" date="2020-09" db="EMBL/GenBank/DDBJ databases">
        <title>Genome-Enabled Discovery of Anthraquinone Biosynthesis in Senna tora.</title>
        <authorList>
            <person name="Kang S.-H."/>
            <person name="Pandey R.P."/>
            <person name="Lee C.-M."/>
            <person name="Sim J.-S."/>
            <person name="Jeong J.-T."/>
            <person name="Choi B.-S."/>
            <person name="Jung M."/>
            <person name="Ginzburg D."/>
            <person name="Zhao K."/>
            <person name="Won S.Y."/>
            <person name="Oh T.-J."/>
            <person name="Yu Y."/>
            <person name="Kim N.-H."/>
            <person name="Lee O.R."/>
            <person name="Lee T.-H."/>
            <person name="Bashyal P."/>
            <person name="Kim T.-S."/>
            <person name="Lee W.-H."/>
            <person name="Kawkins C."/>
            <person name="Kim C.-K."/>
            <person name="Kim J.S."/>
            <person name="Ahn B.O."/>
            <person name="Rhee S.Y."/>
            <person name="Sohng J.K."/>
        </authorList>
    </citation>
    <scope>NUCLEOTIDE SEQUENCE</scope>
    <source>
        <tissue evidence="1">Leaf</tissue>
    </source>
</reference>
<proteinExistence type="predicted"/>
<organism evidence="1 2">
    <name type="scientific">Senna tora</name>
    <dbReference type="NCBI Taxonomy" id="362788"/>
    <lineage>
        <taxon>Eukaryota</taxon>
        <taxon>Viridiplantae</taxon>
        <taxon>Streptophyta</taxon>
        <taxon>Embryophyta</taxon>
        <taxon>Tracheophyta</taxon>
        <taxon>Spermatophyta</taxon>
        <taxon>Magnoliopsida</taxon>
        <taxon>eudicotyledons</taxon>
        <taxon>Gunneridae</taxon>
        <taxon>Pentapetalae</taxon>
        <taxon>rosids</taxon>
        <taxon>fabids</taxon>
        <taxon>Fabales</taxon>
        <taxon>Fabaceae</taxon>
        <taxon>Caesalpinioideae</taxon>
        <taxon>Cassia clade</taxon>
        <taxon>Senna</taxon>
    </lineage>
</organism>
<name>A0A834TSA5_9FABA</name>
<dbReference type="AlphaFoldDB" id="A0A834TSA5"/>
<accession>A0A834TSA5</accession>
<dbReference type="OrthoDB" id="1416215at2759"/>
<dbReference type="PANTHER" id="PTHR11439:SF483">
    <property type="entry name" value="PEPTIDE SYNTHASE GLIP-LIKE, PUTATIVE (AFU_ORTHOLOGUE AFUA_3G12920)-RELATED"/>
    <property type="match status" value="1"/>
</dbReference>
<evidence type="ECO:0000313" key="2">
    <source>
        <dbReference type="Proteomes" id="UP000634136"/>
    </source>
</evidence>
<dbReference type="Proteomes" id="UP000634136">
    <property type="component" value="Unassembled WGS sequence"/>
</dbReference>
<protein>
    <submittedName>
        <fullName evidence="1">Putative copia-type protein</fullName>
    </submittedName>
</protein>
<keyword evidence="2" id="KW-1185">Reference proteome</keyword>
<comment type="caution">
    <text evidence="1">The sequence shown here is derived from an EMBL/GenBank/DDBJ whole genome shotgun (WGS) entry which is preliminary data.</text>
</comment>
<dbReference type="PANTHER" id="PTHR11439">
    <property type="entry name" value="GAG-POL-RELATED RETROTRANSPOSON"/>
    <property type="match status" value="1"/>
</dbReference>
<sequence length="158" mass="18251">MDILKRFDMLTCAPVSTPMVTGRPFTTKEGAPMKDPSFYRRAIGSLQYLVTTKPDIAFTVNKLSQFLAQPTDIHFQGVKRILRYLKGSFHLYNPTCQRGREVGQKIQDKISKFEDKIKVLKLNEENLRKECERCGKVEAMQSDDMKKSNKREGNVIRF</sequence>